<reference evidence="2 3" key="1">
    <citation type="journal article" date="2019" name="Indoor Air">
        <title>Impacts of indoor surface finishes on bacterial viability.</title>
        <authorList>
            <person name="Hu J."/>
            <person name="Maamar S.B."/>
            <person name="Glawe A.J."/>
            <person name="Gottel N."/>
            <person name="Gilbert J.A."/>
            <person name="Hartmann E.M."/>
        </authorList>
    </citation>
    <scope>NUCLEOTIDE SEQUENCE [LARGE SCALE GENOMIC DNA]</scope>
    <source>
        <strain evidence="2 3">AF060A6</strain>
    </source>
</reference>
<accession>A0A4S3PS27</accession>
<dbReference type="GO" id="GO:0043709">
    <property type="term" value="P:cell adhesion involved in single-species biofilm formation"/>
    <property type="evidence" value="ECO:0007669"/>
    <property type="project" value="TreeGrafter"/>
</dbReference>
<feature type="domain" description="GGDEF" evidence="1">
    <location>
        <begin position="264"/>
        <end position="396"/>
    </location>
</feature>
<dbReference type="CDD" id="cd01949">
    <property type="entry name" value="GGDEF"/>
    <property type="match status" value="1"/>
</dbReference>
<dbReference type="STRING" id="1033734.GCA_000285535_03353"/>
<evidence type="ECO:0000313" key="2">
    <source>
        <dbReference type="EMBL" id="THE12204.1"/>
    </source>
</evidence>
<dbReference type="Proteomes" id="UP000306477">
    <property type="component" value="Unassembled WGS sequence"/>
</dbReference>
<dbReference type="GO" id="GO:0052621">
    <property type="term" value="F:diguanylate cyclase activity"/>
    <property type="evidence" value="ECO:0007669"/>
    <property type="project" value="TreeGrafter"/>
</dbReference>
<dbReference type="InterPro" id="IPR029787">
    <property type="entry name" value="Nucleotide_cyclase"/>
</dbReference>
<dbReference type="PANTHER" id="PTHR45138:SF9">
    <property type="entry name" value="DIGUANYLATE CYCLASE DGCM-RELATED"/>
    <property type="match status" value="1"/>
</dbReference>
<dbReference type="SUPFAM" id="SSF55073">
    <property type="entry name" value="Nucleotide cyclase"/>
    <property type="match status" value="1"/>
</dbReference>
<dbReference type="Pfam" id="PF00990">
    <property type="entry name" value="GGDEF"/>
    <property type="match status" value="1"/>
</dbReference>
<gene>
    <name evidence="2" type="ORF">E1I69_11840</name>
</gene>
<dbReference type="InterPro" id="IPR029016">
    <property type="entry name" value="GAF-like_dom_sf"/>
</dbReference>
<dbReference type="EMBL" id="SLUB01000019">
    <property type="protein sequence ID" value="THE12204.1"/>
    <property type="molecule type" value="Genomic_DNA"/>
</dbReference>
<dbReference type="PANTHER" id="PTHR45138">
    <property type="entry name" value="REGULATORY COMPONENTS OF SENSORY TRANSDUCTION SYSTEM"/>
    <property type="match status" value="1"/>
</dbReference>
<dbReference type="OrthoDB" id="9759607at2"/>
<comment type="caution">
    <text evidence="2">The sequence shown here is derived from an EMBL/GenBank/DDBJ whole genome shotgun (WGS) entry which is preliminary data.</text>
</comment>
<keyword evidence="3" id="KW-1185">Reference proteome</keyword>
<proteinExistence type="predicted"/>
<name>A0A4S3PS27_9BACI</name>
<dbReference type="InterPro" id="IPR043128">
    <property type="entry name" value="Rev_trsase/Diguanyl_cyclase"/>
</dbReference>
<organism evidence="2 3">
    <name type="scientific">Bacillus timonensis</name>
    <dbReference type="NCBI Taxonomy" id="1033734"/>
    <lineage>
        <taxon>Bacteria</taxon>
        <taxon>Bacillati</taxon>
        <taxon>Bacillota</taxon>
        <taxon>Bacilli</taxon>
        <taxon>Bacillales</taxon>
        <taxon>Bacillaceae</taxon>
        <taxon>Bacillus</taxon>
    </lineage>
</organism>
<dbReference type="InterPro" id="IPR050469">
    <property type="entry name" value="Diguanylate_Cyclase"/>
</dbReference>
<evidence type="ECO:0000313" key="3">
    <source>
        <dbReference type="Proteomes" id="UP000306477"/>
    </source>
</evidence>
<sequence>MKKTIQNLNVLRKLSELIEKVGSEKDLISEETRSFFDEIGQEQEEQKITSTLLTQLQQMNEQMENMHWMNKHYRILHEFAQICSKTLNESVLLQKSYEMVSRVMPTDSFYIALHNPGDAQIQMIFIMDDGEPAPPSTVEFGENYTSKVIKTREIVHLKHRNQNIEYDTKMGEGEQDTRSCLFVPVVMDDQVKGVISAQSYRDFAYRKEHEDLLQMIGAQVINSIETARLYGKIYTMSRTDELTGLKNHRAFHEDLAQLLRNDDGEITVMMIDSDDLKQVNDRFGNDAGDLYLKILADGMKTLCNDKMEGYRYAGDEFMILIKTRIDLGVKDIYYKLKEYYSVHPLIVDDEKITVSISTGVGVYPYNGTTVDALKKAADQALYAAKENGKNRIVVAN</sequence>
<dbReference type="InterPro" id="IPR000160">
    <property type="entry name" value="GGDEF_dom"/>
</dbReference>
<dbReference type="SMART" id="SM00065">
    <property type="entry name" value="GAF"/>
    <property type="match status" value="1"/>
</dbReference>
<dbReference type="SMART" id="SM00267">
    <property type="entry name" value="GGDEF"/>
    <property type="match status" value="1"/>
</dbReference>
<dbReference type="PROSITE" id="PS50887">
    <property type="entry name" value="GGDEF"/>
    <property type="match status" value="1"/>
</dbReference>
<dbReference type="AlphaFoldDB" id="A0A4S3PS27"/>
<dbReference type="GO" id="GO:0005886">
    <property type="term" value="C:plasma membrane"/>
    <property type="evidence" value="ECO:0007669"/>
    <property type="project" value="TreeGrafter"/>
</dbReference>
<dbReference type="GO" id="GO:1902201">
    <property type="term" value="P:negative regulation of bacterial-type flagellum-dependent cell motility"/>
    <property type="evidence" value="ECO:0007669"/>
    <property type="project" value="TreeGrafter"/>
</dbReference>
<dbReference type="RefSeq" id="WP_136379826.1">
    <property type="nucleotide sequence ID" value="NZ_SLUB01000019.1"/>
</dbReference>
<dbReference type="NCBIfam" id="TIGR00254">
    <property type="entry name" value="GGDEF"/>
    <property type="match status" value="1"/>
</dbReference>
<dbReference type="Gene3D" id="3.30.70.270">
    <property type="match status" value="1"/>
</dbReference>
<dbReference type="Gene3D" id="3.30.450.40">
    <property type="match status" value="1"/>
</dbReference>
<dbReference type="Pfam" id="PF13492">
    <property type="entry name" value="GAF_3"/>
    <property type="match status" value="1"/>
</dbReference>
<dbReference type="InterPro" id="IPR003018">
    <property type="entry name" value="GAF"/>
</dbReference>
<dbReference type="SUPFAM" id="SSF55781">
    <property type="entry name" value="GAF domain-like"/>
    <property type="match status" value="1"/>
</dbReference>
<evidence type="ECO:0000259" key="1">
    <source>
        <dbReference type="PROSITE" id="PS50887"/>
    </source>
</evidence>
<protein>
    <submittedName>
        <fullName evidence="2">Sensor domain-containing diguanylate cyclase</fullName>
    </submittedName>
</protein>